<dbReference type="Gene3D" id="3.40.630.30">
    <property type="match status" value="1"/>
</dbReference>
<dbReference type="STRING" id="1288484.GCA_000348665_00932"/>
<dbReference type="PROSITE" id="PS51186">
    <property type="entry name" value="GNAT"/>
    <property type="match status" value="1"/>
</dbReference>
<dbReference type="PANTHER" id="PTHR43415:SF3">
    <property type="entry name" value="GNAT-FAMILY ACETYLTRANSFERASE"/>
    <property type="match status" value="1"/>
</dbReference>
<dbReference type="RefSeq" id="WP_114671028.1">
    <property type="nucleotide sequence ID" value="NZ_CP031158.1"/>
</dbReference>
<dbReference type="Pfam" id="PF13302">
    <property type="entry name" value="Acetyltransf_3"/>
    <property type="match status" value="1"/>
</dbReference>
<accession>A0A345IDY7</accession>
<dbReference type="PANTHER" id="PTHR43415">
    <property type="entry name" value="SPERMIDINE N(1)-ACETYLTRANSFERASE"/>
    <property type="match status" value="1"/>
</dbReference>
<name>A0A345IDY7_9DEIO</name>
<proteinExistence type="predicted"/>
<dbReference type="InterPro" id="IPR016181">
    <property type="entry name" value="Acyl_CoA_acyltransferase"/>
</dbReference>
<dbReference type="EMBL" id="CP031158">
    <property type="protein sequence ID" value="AXG97909.1"/>
    <property type="molecule type" value="Genomic_DNA"/>
</dbReference>
<dbReference type="KEGG" id="dwu:DVJ83_00555"/>
<organism evidence="2 3">
    <name type="scientific">Deinococcus wulumuqiensis</name>
    <dbReference type="NCBI Taxonomy" id="980427"/>
    <lineage>
        <taxon>Bacteria</taxon>
        <taxon>Thermotogati</taxon>
        <taxon>Deinococcota</taxon>
        <taxon>Deinococci</taxon>
        <taxon>Deinococcales</taxon>
        <taxon>Deinococcaceae</taxon>
        <taxon>Deinococcus</taxon>
    </lineage>
</organism>
<dbReference type="InterPro" id="IPR000182">
    <property type="entry name" value="GNAT_dom"/>
</dbReference>
<evidence type="ECO:0000259" key="1">
    <source>
        <dbReference type="PROSITE" id="PS51186"/>
    </source>
</evidence>
<sequence length="198" mass="22173">MSEVHPILTGEKVILARVRPEDVPVMARHFANLELTAYLGAIGGAFSLEDEQAYFESISKSKPDQATFGIYTREGQTYIGGVDLRTINHRHGTAELGVSIHDPEYWGGGYGSEAVRLMVEYGMYFLGLHNIQLNVFSYNTRGIRAYEKVGFREIGRRRGAIRLGGERFDAVLMDITADEVDMSRMRGLVRLLPATLEE</sequence>
<dbReference type="AlphaFoldDB" id="A0A345IDY7"/>
<evidence type="ECO:0000313" key="3">
    <source>
        <dbReference type="Proteomes" id="UP000253744"/>
    </source>
</evidence>
<dbReference type="GO" id="GO:0016747">
    <property type="term" value="F:acyltransferase activity, transferring groups other than amino-acyl groups"/>
    <property type="evidence" value="ECO:0007669"/>
    <property type="project" value="InterPro"/>
</dbReference>
<protein>
    <submittedName>
        <fullName evidence="2">N-acetyltransferase</fullName>
    </submittedName>
</protein>
<evidence type="ECO:0000313" key="2">
    <source>
        <dbReference type="EMBL" id="AXG97909.1"/>
    </source>
</evidence>
<feature type="domain" description="N-acetyltransferase" evidence="1">
    <location>
        <begin position="25"/>
        <end position="178"/>
    </location>
</feature>
<keyword evidence="2" id="KW-0808">Transferase</keyword>
<dbReference type="SUPFAM" id="SSF55729">
    <property type="entry name" value="Acyl-CoA N-acyltransferases (Nat)"/>
    <property type="match status" value="1"/>
</dbReference>
<gene>
    <name evidence="2" type="ORF">DVJ83_00555</name>
</gene>
<dbReference type="Proteomes" id="UP000253744">
    <property type="component" value="Chromosome"/>
</dbReference>
<reference evidence="2 3" key="1">
    <citation type="submission" date="2018-07" db="EMBL/GenBank/DDBJ databases">
        <title>Complete Genome and Methylome Analysis of Deinococcus wulumuqiensis NEB 479.</title>
        <authorList>
            <person name="Fomenkov A."/>
            <person name="Luyten Y."/>
            <person name="Vincze T."/>
            <person name="Anton B.P."/>
            <person name="Clark T."/>
            <person name="Roberts R.J."/>
            <person name="Morgan R.D."/>
        </authorList>
    </citation>
    <scope>NUCLEOTIDE SEQUENCE [LARGE SCALE GENOMIC DNA]</scope>
    <source>
        <strain evidence="2 3">NEB 479</strain>
    </source>
</reference>